<gene>
    <name evidence="1" type="ORF">BC938DRAFT_474542</name>
</gene>
<protein>
    <submittedName>
        <fullName evidence="1">Uncharacterized protein</fullName>
    </submittedName>
</protein>
<reference evidence="1 2" key="1">
    <citation type="journal article" date="2018" name="New Phytol.">
        <title>Phylogenomics of Endogonaceae and evolution of mycorrhizas within Mucoromycota.</title>
        <authorList>
            <person name="Chang Y."/>
            <person name="Desiro A."/>
            <person name="Na H."/>
            <person name="Sandor L."/>
            <person name="Lipzen A."/>
            <person name="Clum A."/>
            <person name="Barry K."/>
            <person name="Grigoriev I.V."/>
            <person name="Martin F.M."/>
            <person name="Stajich J.E."/>
            <person name="Smith M.E."/>
            <person name="Bonito G."/>
            <person name="Spatafora J.W."/>
        </authorList>
    </citation>
    <scope>NUCLEOTIDE SEQUENCE [LARGE SCALE GENOMIC DNA]</scope>
    <source>
        <strain evidence="1 2">AD002</strain>
    </source>
</reference>
<evidence type="ECO:0000313" key="1">
    <source>
        <dbReference type="EMBL" id="RUS32709.1"/>
    </source>
</evidence>
<comment type="caution">
    <text evidence="1">The sequence shown here is derived from an EMBL/GenBank/DDBJ whole genome shotgun (WGS) entry which is preliminary data.</text>
</comment>
<accession>A0A433QSG0</accession>
<name>A0A433QSG0_9FUNG</name>
<organism evidence="1 2">
    <name type="scientific">Jimgerdemannia flammicorona</name>
    <dbReference type="NCBI Taxonomy" id="994334"/>
    <lineage>
        <taxon>Eukaryota</taxon>
        <taxon>Fungi</taxon>
        <taxon>Fungi incertae sedis</taxon>
        <taxon>Mucoromycota</taxon>
        <taxon>Mucoromycotina</taxon>
        <taxon>Endogonomycetes</taxon>
        <taxon>Endogonales</taxon>
        <taxon>Endogonaceae</taxon>
        <taxon>Jimgerdemannia</taxon>
    </lineage>
</organism>
<dbReference type="EMBL" id="RBNJ01001838">
    <property type="protein sequence ID" value="RUS32709.1"/>
    <property type="molecule type" value="Genomic_DNA"/>
</dbReference>
<sequence length="62" mass="6796">MHIHKEFLYSSVTCSHVHFYTEVITAEVLTPNSPPRRISSATAFLPSSATASTRTISTTLSN</sequence>
<evidence type="ECO:0000313" key="2">
    <source>
        <dbReference type="Proteomes" id="UP000274822"/>
    </source>
</evidence>
<proteinExistence type="predicted"/>
<keyword evidence="2" id="KW-1185">Reference proteome</keyword>
<dbReference type="Proteomes" id="UP000274822">
    <property type="component" value="Unassembled WGS sequence"/>
</dbReference>
<dbReference type="AlphaFoldDB" id="A0A433QSG0"/>